<keyword evidence="3" id="KW-1185">Reference proteome</keyword>
<feature type="region of interest" description="Disordered" evidence="1">
    <location>
        <begin position="542"/>
        <end position="716"/>
    </location>
</feature>
<feature type="compositionally biased region" description="Low complexity" evidence="1">
    <location>
        <begin position="651"/>
        <end position="662"/>
    </location>
</feature>
<organism evidence="2 3">
    <name type="scientific">Crepidotus variabilis</name>
    <dbReference type="NCBI Taxonomy" id="179855"/>
    <lineage>
        <taxon>Eukaryota</taxon>
        <taxon>Fungi</taxon>
        <taxon>Dikarya</taxon>
        <taxon>Basidiomycota</taxon>
        <taxon>Agaricomycotina</taxon>
        <taxon>Agaricomycetes</taxon>
        <taxon>Agaricomycetidae</taxon>
        <taxon>Agaricales</taxon>
        <taxon>Agaricineae</taxon>
        <taxon>Crepidotaceae</taxon>
        <taxon>Crepidotus</taxon>
    </lineage>
</organism>
<feature type="compositionally biased region" description="Basic residues" evidence="1">
    <location>
        <begin position="826"/>
        <end position="835"/>
    </location>
</feature>
<evidence type="ECO:0000256" key="1">
    <source>
        <dbReference type="SAM" id="MobiDB-lite"/>
    </source>
</evidence>
<feature type="compositionally biased region" description="Pro residues" evidence="1">
    <location>
        <begin position="690"/>
        <end position="700"/>
    </location>
</feature>
<name>A0A9P6EMN9_9AGAR</name>
<sequence>MKYGPSDIVFRQPLPRCDRLRFLELVQELHGNIQEILEGSNFEERYWKEIAGAVILLVQCMSTYNLQHEVEMTFLDDLAPVAKTAHTTKKTPEQIQLQRILDSWDRGVVRRAWEDGVRSRVQAGKAVLGKVPAQVESTPDGPGGRRTPGVSGKPEKEKKKVTEQSMSEERDAMDVDETDKTEQAKTDKKKLKGKGKVVEDAGAKTQEVRRKEEPGKQRDASKAPAKAQLKRREEAENKTKRSRSRASRRQRRNEVEDESKVEIVGQVETRRTSPRRPTVKVKFEEEASESGGSALEKMEIEVEPQARGRSRTRRRGEATSRRRKIKSKKYVEDSENVASSDKESDEDEKDIIYVNRRHATATPRRPTRSNSRKATRKPDGAPSPRADSQSATWAERSPERHCMRCVTAGVPCIERVDKDNKSCQKCSGMKQKCMTLAVMQSLVPKREEGVEGSEDEIVSGGPSQETRGPFKKDLSVIDDLFAEIDSLKAEKIGMGRQIRDLTTEVQAQGQFIQALAKDLRYRLECLGVPLMPTVEAGPAGSRIIRRGEGYQQGERDPKESVPSGSHVRGTGQTQASSTRRLGNDLEPTNGGIASSRPTEATAAEAEGNAPAVPKSRSTTSGSSTNQTTGAAATTDQTSNGGEAAVAPAQKESSPPSRNSPTPTREPPSPMRESLPAMGPVVVIPGRKKVPPPAALPPTGPAPSVKPTVGDFTTSFQPTNFYHPVTAQQIPIPHLQETRSEVNQGGGSVAAEAEMDRSRPTSPLTDLSVDADGDDDIEMMTPLAAPVQPPMVSSSVPARNTRSKRKRDVTTAPEVAPIAPIEEPRNAKKRKATKKL</sequence>
<dbReference type="Proteomes" id="UP000807306">
    <property type="component" value="Unassembled WGS sequence"/>
</dbReference>
<dbReference type="AlphaFoldDB" id="A0A9P6EMN9"/>
<feature type="compositionally biased region" description="Polar residues" evidence="1">
    <location>
        <begin position="570"/>
        <end position="580"/>
    </location>
</feature>
<protein>
    <submittedName>
        <fullName evidence="2">Uncharacterized protein</fullName>
    </submittedName>
</protein>
<proteinExistence type="predicted"/>
<dbReference type="EMBL" id="MU157834">
    <property type="protein sequence ID" value="KAF9531673.1"/>
    <property type="molecule type" value="Genomic_DNA"/>
</dbReference>
<reference evidence="2" key="1">
    <citation type="submission" date="2020-11" db="EMBL/GenBank/DDBJ databases">
        <authorList>
            <consortium name="DOE Joint Genome Institute"/>
            <person name="Ahrendt S."/>
            <person name="Riley R."/>
            <person name="Andreopoulos W."/>
            <person name="Labutti K."/>
            <person name="Pangilinan J."/>
            <person name="Ruiz-Duenas F.J."/>
            <person name="Barrasa J.M."/>
            <person name="Sanchez-Garcia M."/>
            <person name="Camarero S."/>
            <person name="Miyauchi S."/>
            <person name="Serrano A."/>
            <person name="Linde D."/>
            <person name="Babiker R."/>
            <person name="Drula E."/>
            <person name="Ayuso-Fernandez I."/>
            <person name="Pacheco R."/>
            <person name="Padilla G."/>
            <person name="Ferreira P."/>
            <person name="Barriuso J."/>
            <person name="Kellner H."/>
            <person name="Castanera R."/>
            <person name="Alfaro M."/>
            <person name="Ramirez L."/>
            <person name="Pisabarro A.G."/>
            <person name="Kuo A."/>
            <person name="Tritt A."/>
            <person name="Lipzen A."/>
            <person name="He G."/>
            <person name="Yan M."/>
            <person name="Ng V."/>
            <person name="Cullen D."/>
            <person name="Martin F."/>
            <person name="Rosso M.-N."/>
            <person name="Henrissat B."/>
            <person name="Hibbett D."/>
            <person name="Martinez A.T."/>
            <person name="Grigoriev I.V."/>
        </authorList>
    </citation>
    <scope>NUCLEOTIDE SEQUENCE</scope>
    <source>
        <strain evidence="2">CBS 506.95</strain>
    </source>
</reference>
<comment type="caution">
    <text evidence="2">The sequence shown here is derived from an EMBL/GenBank/DDBJ whole genome shotgun (WGS) entry which is preliminary data.</text>
</comment>
<evidence type="ECO:0000313" key="3">
    <source>
        <dbReference type="Proteomes" id="UP000807306"/>
    </source>
</evidence>
<feature type="compositionally biased region" description="Basic and acidic residues" evidence="1">
    <location>
        <begin position="252"/>
        <end position="261"/>
    </location>
</feature>
<feature type="compositionally biased region" description="Low complexity" evidence="1">
    <location>
        <begin position="593"/>
        <end position="638"/>
    </location>
</feature>
<feature type="compositionally biased region" description="Basic and acidic residues" evidence="1">
    <location>
        <begin position="545"/>
        <end position="559"/>
    </location>
</feature>
<feature type="compositionally biased region" description="Acidic residues" evidence="1">
    <location>
        <begin position="768"/>
        <end position="777"/>
    </location>
</feature>
<feature type="compositionally biased region" description="Basic and acidic residues" evidence="1">
    <location>
        <begin position="230"/>
        <end position="239"/>
    </location>
</feature>
<feature type="compositionally biased region" description="Basic residues" evidence="1">
    <location>
        <begin position="355"/>
        <end position="375"/>
    </location>
</feature>
<feature type="compositionally biased region" description="Basic and acidic residues" evidence="1">
    <location>
        <begin position="296"/>
        <end position="306"/>
    </location>
</feature>
<accession>A0A9P6EMN9</accession>
<feature type="compositionally biased region" description="Basic and acidic residues" evidence="1">
    <location>
        <begin position="196"/>
        <end position="221"/>
    </location>
</feature>
<feature type="compositionally biased region" description="Low complexity" evidence="1">
    <location>
        <begin position="809"/>
        <end position="820"/>
    </location>
</feature>
<gene>
    <name evidence="2" type="ORF">CPB83DRAFT_891563</name>
</gene>
<feature type="compositionally biased region" description="Basic residues" evidence="1">
    <location>
        <begin position="240"/>
        <end position="251"/>
    </location>
</feature>
<feature type="region of interest" description="Disordered" evidence="1">
    <location>
        <begin position="738"/>
        <end position="835"/>
    </location>
</feature>
<evidence type="ECO:0000313" key="2">
    <source>
        <dbReference type="EMBL" id="KAF9531673.1"/>
    </source>
</evidence>
<feature type="compositionally biased region" description="Basic and acidic residues" evidence="1">
    <location>
        <begin position="153"/>
        <end position="186"/>
    </location>
</feature>
<feature type="compositionally biased region" description="Low complexity" evidence="1">
    <location>
        <begin position="783"/>
        <end position="797"/>
    </location>
</feature>
<feature type="region of interest" description="Disordered" evidence="1">
    <location>
        <begin position="446"/>
        <end position="470"/>
    </location>
</feature>
<feature type="region of interest" description="Disordered" evidence="1">
    <location>
        <begin position="124"/>
        <end position="400"/>
    </location>
</feature>